<keyword evidence="2" id="KW-0479">Metal-binding</keyword>
<dbReference type="PANTHER" id="PTHR31332:SF6">
    <property type="entry name" value="FORMATE DEHYDROGENASE SUBUNIT BETA"/>
    <property type="match status" value="1"/>
</dbReference>
<dbReference type="Pfam" id="PF04432">
    <property type="entry name" value="FrhB_FdhB_C"/>
    <property type="match status" value="1"/>
</dbReference>
<evidence type="ECO:0000256" key="5">
    <source>
        <dbReference type="ARBA" id="ARBA00023014"/>
    </source>
</evidence>
<proteinExistence type="predicted"/>
<dbReference type="InterPro" id="IPR017896">
    <property type="entry name" value="4Fe4S_Fe-S-bd"/>
</dbReference>
<sequence>MSFSELSQSVLEASLCASCGACAAVCPENVLVVSPDQPTPVLAAGASADGCGSCTLCVDVCPGRETAVPESERRIFGRTRSQDERWTGIVRSTYSARAADPAVKQAASAGGAATALLVSALRRGQIEAALVIGRDEERPWVPVPRLATTVAEIVECAQASYCLTPNLQILRDAPYDRIGVVGLACQIEAVNRMRNLPQQPAVAEKIAFTIEIGCASNTRREGTEYLIEERLRLPLVDVTRMKYRAGDYPGEFTVWDRSDRRRSLPFHELVTEFKKFKTHRCLACPDWWSGLADVSIADGDPNIFRTSREGEQTDKASLVVTRTETGQALVADTVRHGDLEVAENVFLPEESLGLQRKRHRYASYAADNPGAVPSPPVAGVEVERPIGDDELIELMSRDPQS</sequence>
<keyword evidence="5" id="KW-0411">Iron-sulfur</keyword>
<dbReference type="Proteomes" id="UP001500305">
    <property type="component" value="Unassembled WGS sequence"/>
</dbReference>
<evidence type="ECO:0000256" key="1">
    <source>
        <dbReference type="ARBA" id="ARBA00001974"/>
    </source>
</evidence>
<evidence type="ECO:0000313" key="8">
    <source>
        <dbReference type="Proteomes" id="UP001500305"/>
    </source>
</evidence>
<evidence type="ECO:0000259" key="6">
    <source>
        <dbReference type="PROSITE" id="PS51379"/>
    </source>
</evidence>
<dbReference type="PROSITE" id="PS00198">
    <property type="entry name" value="4FE4S_FER_1"/>
    <property type="match status" value="1"/>
</dbReference>
<dbReference type="InterPro" id="IPR007525">
    <property type="entry name" value="FrhB_FdhB_C"/>
</dbReference>
<dbReference type="Pfam" id="PF04422">
    <property type="entry name" value="FrhB_FdhB_N"/>
    <property type="match status" value="1"/>
</dbReference>
<dbReference type="SUPFAM" id="SSF54862">
    <property type="entry name" value="4Fe-4S ferredoxins"/>
    <property type="match status" value="1"/>
</dbReference>
<keyword evidence="8" id="KW-1185">Reference proteome</keyword>
<dbReference type="InterPro" id="IPR017900">
    <property type="entry name" value="4Fe4S_Fe_S_CS"/>
</dbReference>
<keyword evidence="4" id="KW-0408">Iron</keyword>
<evidence type="ECO:0000256" key="4">
    <source>
        <dbReference type="ARBA" id="ARBA00023004"/>
    </source>
</evidence>
<name>A0ABN3DEW8_9ACTN</name>
<dbReference type="Gene3D" id="3.30.70.20">
    <property type="match status" value="1"/>
</dbReference>
<dbReference type="RefSeq" id="WP_344634643.1">
    <property type="nucleotide sequence ID" value="NZ_BAAATR010000002.1"/>
</dbReference>
<keyword evidence="3" id="KW-0560">Oxidoreductase</keyword>
<organism evidence="7 8">
    <name type="scientific">Kitasatospora cystarginea</name>
    <dbReference type="NCBI Taxonomy" id="58350"/>
    <lineage>
        <taxon>Bacteria</taxon>
        <taxon>Bacillati</taxon>
        <taxon>Actinomycetota</taxon>
        <taxon>Actinomycetes</taxon>
        <taxon>Kitasatosporales</taxon>
        <taxon>Streptomycetaceae</taxon>
        <taxon>Kitasatospora</taxon>
    </lineage>
</organism>
<comment type="cofactor">
    <cofactor evidence="1">
        <name>FAD</name>
        <dbReference type="ChEBI" id="CHEBI:57692"/>
    </cofactor>
</comment>
<evidence type="ECO:0000256" key="3">
    <source>
        <dbReference type="ARBA" id="ARBA00023002"/>
    </source>
</evidence>
<gene>
    <name evidence="7" type="ORF">GCM10010430_06560</name>
</gene>
<protein>
    <recommendedName>
        <fullName evidence="6">4Fe-4S ferredoxin-type domain-containing protein</fullName>
    </recommendedName>
</protein>
<evidence type="ECO:0000313" key="7">
    <source>
        <dbReference type="EMBL" id="GAA2229337.1"/>
    </source>
</evidence>
<dbReference type="InterPro" id="IPR007516">
    <property type="entry name" value="Co_F420_Hydgase/DH_bsu_N"/>
</dbReference>
<accession>A0ABN3DEW8</accession>
<comment type="caution">
    <text evidence="7">The sequence shown here is derived from an EMBL/GenBank/DDBJ whole genome shotgun (WGS) entry which is preliminary data.</text>
</comment>
<feature type="domain" description="4Fe-4S ferredoxin-type" evidence="6">
    <location>
        <begin position="7"/>
        <end position="36"/>
    </location>
</feature>
<dbReference type="Pfam" id="PF12838">
    <property type="entry name" value="Fer4_7"/>
    <property type="match status" value="1"/>
</dbReference>
<dbReference type="PANTHER" id="PTHR31332">
    <property type="entry name" value="7-HYDROXYMETHYL CHLOROPHYLL A REDUCTASE, CHLOROPLASTIC"/>
    <property type="match status" value="1"/>
</dbReference>
<dbReference type="PROSITE" id="PS51379">
    <property type="entry name" value="4FE4S_FER_2"/>
    <property type="match status" value="1"/>
</dbReference>
<reference evidence="7 8" key="1">
    <citation type="journal article" date="2019" name="Int. J. Syst. Evol. Microbiol.">
        <title>The Global Catalogue of Microorganisms (GCM) 10K type strain sequencing project: providing services to taxonomists for standard genome sequencing and annotation.</title>
        <authorList>
            <consortium name="The Broad Institute Genomics Platform"/>
            <consortium name="The Broad Institute Genome Sequencing Center for Infectious Disease"/>
            <person name="Wu L."/>
            <person name="Ma J."/>
        </authorList>
    </citation>
    <scope>NUCLEOTIDE SEQUENCE [LARGE SCALE GENOMIC DNA]</scope>
    <source>
        <strain evidence="7 8">JCM 7356</strain>
    </source>
</reference>
<evidence type="ECO:0000256" key="2">
    <source>
        <dbReference type="ARBA" id="ARBA00022723"/>
    </source>
</evidence>
<dbReference type="InterPro" id="IPR045220">
    <property type="entry name" value="FRHB/FDHB/HCAR-like"/>
</dbReference>
<dbReference type="EMBL" id="BAAATR010000002">
    <property type="protein sequence ID" value="GAA2229337.1"/>
    <property type="molecule type" value="Genomic_DNA"/>
</dbReference>